<dbReference type="EMBL" id="CCXW01000001">
    <property type="protein sequence ID" value="CEG33116.1"/>
    <property type="molecule type" value="Genomic_DNA"/>
</dbReference>
<evidence type="ECO:0000313" key="2">
    <source>
        <dbReference type="Proteomes" id="UP000182110"/>
    </source>
</evidence>
<comment type="caution">
    <text evidence="1">The sequence shown here is derived from an EMBL/GenBank/DDBJ whole genome shotgun (WGS) entry which is preliminary data.</text>
</comment>
<dbReference type="Proteomes" id="UP000182110">
    <property type="component" value="Unassembled WGS sequence"/>
</dbReference>
<sequence length="55" mass="6268">MHNTTIVVYKCALDLNLRDHSTTFHIIGQVLQLGKLSVRGASVGKTEYERTNFKY</sequence>
<dbReference type="AlphaFoldDB" id="A0AAN2TTL0"/>
<protein>
    <submittedName>
        <fullName evidence="1">Uncharacterized protein</fullName>
    </submittedName>
</protein>
<keyword evidence="2" id="KW-1185">Reference proteome</keyword>
<accession>A0AAN2TTL0</accession>
<organism evidence="1 2">
    <name type="scientific">Peribacillus simplex</name>
    <dbReference type="NCBI Taxonomy" id="1478"/>
    <lineage>
        <taxon>Bacteria</taxon>
        <taxon>Bacillati</taxon>
        <taxon>Bacillota</taxon>
        <taxon>Bacilli</taxon>
        <taxon>Bacillales</taxon>
        <taxon>Bacillaceae</taxon>
        <taxon>Peribacillus</taxon>
    </lineage>
</organism>
<evidence type="ECO:0000313" key="1">
    <source>
        <dbReference type="EMBL" id="CEG33116.1"/>
    </source>
</evidence>
<name>A0AAN2TTL0_9BACI</name>
<gene>
    <name evidence="1" type="ORF">BN1180_03288</name>
</gene>
<reference evidence="1 2" key="1">
    <citation type="journal article" date="2014" name="Genome Announc.">
        <title>Genome Sequence of Bacillus simplex Strain P558, Isolated from a Human Fecal Sample.</title>
        <authorList>
            <person name="Croce O."/>
            <person name="Hugon P."/>
            <person name="Lagier J.C."/>
            <person name="Bibi F."/>
            <person name="Robert C."/>
            <person name="Azhar E.I."/>
            <person name="Raoult D."/>
            <person name="Fournier P.E."/>
        </authorList>
    </citation>
    <scope>NUCLEOTIDE SEQUENCE [LARGE SCALE GENOMIC DNA]</scope>
    <source>
        <strain evidence="1 2">P558</strain>
    </source>
</reference>
<proteinExistence type="predicted"/>